<dbReference type="InterPro" id="IPR022477">
    <property type="entry name" value="Spore_YqfC"/>
</dbReference>
<protein>
    <submittedName>
        <fullName evidence="1">Sporulation protein YqfC</fullName>
    </submittedName>
</protein>
<sequence length="93" mass="10601">MKEDKIYNIKEKMSNILEIPKDILLDLPRITFVGNLLMSIENHKGIIEYSSEYIRIGIKDGTIKLSGIDLMIKTITAEEIIVSGKIVSIDFFK</sequence>
<dbReference type="EMBL" id="FUZT01000008">
    <property type="protein sequence ID" value="SKC79602.1"/>
    <property type="molecule type" value="Genomic_DNA"/>
</dbReference>
<proteinExistence type="predicted"/>
<evidence type="ECO:0000313" key="1">
    <source>
        <dbReference type="EMBL" id="SKC79602.1"/>
    </source>
</evidence>
<organism evidence="1 2">
    <name type="scientific">Maledivibacter halophilus</name>
    <dbReference type="NCBI Taxonomy" id="36842"/>
    <lineage>
        <taxon>Bacteria</taxon>
        <taxon>Bacillati</taxon>
        <taxon>Bacillota</taxon>
        <taxon>Clostridia</taxon>
        <taxon>Peptostreptococcales</taxon>
        <taxon>Caminicellaceae</taxon>
        <taxon>Maledivibacter</taxon>
    </lineage>
</organism>
<keyword evidence="2" id="KW-1185">Reference proteome</keyword>
<dbReference type="STRING" id="36842.SAMN02194393_03331"/>
<accession>A0A1T5LUD0</accession>
<dbReference type="RefSeq" id="WP_079493133.1">
    <property type="nucleotide sequence ID" value="NZ_FUZT01000008.1"/>
</dbReference>
<evidence type="ECO:0000313" key="2">
    <source>
        <dbReference type="Proteomes" id="UP000190285"/>
    </source>
</evidence>
<reference evidence="2" key="1">
    <citation type="submission" date="2017-02" db="EMBL/GenBank/DDBJ databases">
        <authorList>
            <person name="Varghese N."/>
            <person name="Submissions S."/>
        </authorList>
    </citation>
    <scope>NUCLEOTIDE SEQUENCE [LARGE SCALE GENOMIC DNA]</scope>
    <source>
        <strain evidence="2">M1</strain>
    </source>
</reference>
<dbReference type="Proteomes" id="UP000190285">
    <property type="component" value="Unassembled WGS sequence"/>
</dbReference>
<dbReference type="OrthoDB" id="2989236at2"/>
<dbReference type="AlphaFoldDB" id="A0A1T5LUD0"/>
<gene>
    <name evidence="1" type="ORF">SAMN02194393_03331</name>
</gene>
<dbReference type="InterPro" id="IPR022476">
    <property type="entry name" value="Spore_YabP/YqfC"/>
</dbReference>
<dbReference type="NCBIfam" id="TIGR02856">
    <property type="entry name" value="spore_yqfC"/>
    <property type="match status" value="1"/>
</dbReference>
<name>A0A1T5LUD0_9FIRM</name>
<dbReference type="Pfam" id="PF07873">
    <property type="entry name" value="YabP"/>
    <property type="match status" value="1"/>
</dbReference>